<keyword evidence="3" id="KW-1185">Reference proteome</keyword>
<dbReference type="EMBL" id="MU006789">
    <property type="protein sequence ID" value="KAF2638574.1"/>
    <property type="molecule type" value="Genomic_DNA"/>
</dbReference>
<evidence type="ECO:0000313" key="3">
    <source>
        <dbReference type="Proteomes" id="UP000799753"/>
    </source>
</evidence>
<dbReference type="Proteomes" id="UP000799753">
    <property type="component" value="Unassembled WGS sequence"/>
</dbReference>
<reference evidence="2" key="1">
    <citation type="journal article" date="2020" name="Stud. Mycol.">
        <title>101 Dothideomycetes genomes: a test case for predicting lifestyles and emergence of pathogens.</title>
        <authorList>
            <person name="Haridas S."/>
            <person name="Albert R."/>
            <person name="Binder M."/>
            <person name="Bloem J."/>
            <person name="Labutti K."/>
            <person name="Salamov A."/>
            <person name="Andreopoulos B."/>
            <person name="Baker S."/>
            <person name="Barry K."/>
            <person name="Bills G."/>
            <person name="Bluhm B."/>
            <person name="Cannon C."/>
            <person name="Castanera R."/>
            <person name="Culley D."/>
            <person name="Daum C."/>
            <person name="Ezra D."/>
            <person name="Gonzalez J."/>
            <person name="Henrissat B."/>
            <person name="Kuo A."/>
            <person name="Liang C."/>
            <person name="Lipzen A."/>
            <person name="Lutzoni F."/>
            <person name="Magnuson J."/>
            <person name="Mondo S."/>
            <person name="Nolan M."/>
            <person name="Ohm R."/>
            <person name="Pangilinan J."/>
            <person name="Park H.-J."/>
            <person name="Ramirez L."/>
            <person name="Alfaro M."/>
            <person name="Sun H."/>
            <person name="Tritt A."/>
            <person name="Yoshinaga Y."/>
            <person name="Zwiers L.-H."/>
            <person name="Turgeon B."/>
            <person name="Goodwin S."/>
            <person name="Spatafora J."/>
            <person name="Crous P."/>
            <person name="Grigoriev I."/>
        </authorList>
    </citation>
    <scope>NUCLEOTIDE SEQUENCE</scope>
    <source>
        <strain evidence="2">CBS 473.64</strain>
    </source>
</reference>
<accession>A0A6A6RX87</accession>
<proteinExistence type="predicted"/>
<evidence type="ECO:0000256" key="1">
    <source>
        <dbReference type="SAM" id="MobiDB-lite"/>
    </source>
</evidence>
<organism evidence="2 3">
    <name type="scientific">Massarina eburnea CBS 473.64</name>
    <dbReference type="NCBI Taxonomy" id="1395130"/>
    <lineage>
        <taxon>Eukaryota</taxon>
        <taxon>Fungi</taxon>
        <taxon>Dikarya</taxon>
        <taxon>Ascomycota</taxon>
        <taxon>Pezizomycotina</taxon>
        <taxon>Dothideomycetes</taxon>
        <taxon>Pleosporomycetidae</taxon>
        <taxon>Pleosporales</taxon>
        <taxon>Massarineae</taxon>
        <taxon>Massarinaceae</taxon>
        <taxon>Massarina</taxon>
    </lineage>
</organism>
<evidence type="ECO:0000313" key="2">
    <source>
        <dbReference type="EMBL" id="KAF2638574.1"/>
    </source>
</evidence>
<gene>
    <name evidence="2" type="ORF">P280DRAFT_481927</name>
</gene>
<protein>
    <submittedName>
        <fullName evidence="2">Uncharacterized protein</fullName>
    </submittedName>
</protein>
<dbReference type="AlphaFoldDB" id="A0A6A6RX87"/>
<feature type="region of interest" description="Disordered" evidence="1">
    <location>
        <begin position="1"/>
        <end position="27"/>
    </location>
</feature>
<sequence length="153" mass="16920">MAKVKGRTVQMATGDDDDAHMQRQAGARATPAANLGVNILAELAFHSHTSPCAFRSDVWLSASMYLIATALQGPARRLAVQTSYHPPTSEHLQLREIQQGQKAPSTKMHKEESYVEDQTSKEGCYAHRRIGSLRASVETANRNGFHHRVAREL</sequence>
<name>A0A6A6RX87_9PLEO</name>
<feature type="region of interest" description="Disordered" evidence="1">
    <location>
        <begin position="100"/>
        <end position="120"/>
    </location>
</feature>